<reference evidence="1 2" key="1">
    <citation type="submission" date="2018-03" db="EMBL/GenBank/DDBJ databases">
        <title>Aquarubrobacter algicola gen. nov., sp. nov., a novel actinobacterium isolated from shallow eutrophic lake during the end of cyanobacterial harmful algal blooms.</title>
        <authorList>
            <person name="Chun S.J."/>
        </authorList>
    </citation>
    <scope>NUCLEOTIDE SEQUENCE [LARGE SCALE GENOMIC DNA]</scope>
    <source>
        <strain evidence="1 2">Seoho-28</strain>
    </source>
</reference>
<dbReference type="AlphaFoldDB" id="A0A2T4UL77"/>
<evidence type="ECO:0008006" key="3">
    <source>
        <dbReference type="Google" id="ProtNLM"/>
    </source>
</evidence>
<accession>A0A2T4UL77</accession>
<sequence>MTDPTISRARLQVACGPLADALVPRFVRALAAHTTLGIDRVEEAVLVGEALGRHCEAVLPGGSLELAVRIVDGGIELLAGPFDAGVPHRLLDLDAGDGRVLAGLAATEVRTGRDGRQRLHLRVV</sequence>
<protein>
    <recommendedName>
        <fullName evidence="3">ATP-binding protein</fullName>
    </recommendedName>
</protein>
<evidence type="ECO:0000313" key="1">
    <source>
        <dbReference type="EMBL" id="PTL59993.1"/>
    </source>
</evidence>
<evidence type="ECO:0000313" key="2">
    <source>
        <dbReference type="Proteomes" id="UP000240739"/>
    </source>
</evidence>
<proteinExistence type="predicted"/>
<gene>
    <name evidence="1" type="ORF">C7Y72_10210</name>
</gene>
<keyword evidence="2" id="KW-1185">Reference proteome</keyword>
<organism evidence="1 2">
    <name type="scientific">Paraconexibacter algicola</name>
    <dbReference type="NCBI Taxonomy" id="2133960"/>
    <lineage>
        <taxon>Bacteria</taxon>
        <taxon>Bacillati</taxon>
        <taxon>Actinomycetota</taxon>
        <taxon>Thermoleophilia</taxon>
        <taxon>Solirubrobacterales</taxon>
        <taxon>Paraconexibacteraceae</taxon>
        <taxon>Paraconexibacter</taxon>
    </lineage>
</organism>
<comment type="caution">
    <text evidence="1">The sequence shown here is derived from an EMBL/GenBank/DDBJ whole genome shotgun (WGS) entry which is preliminary data.</text>
</comment>
<dbReference type="Proteomes" id="UP000240739">
    <property type="component" value="Unassembled WGS sequence"/>
</dbReference>
<dbReference type="EMBL" id="PYYB01000001">
    <property type="protein sequence ID" value="PTL59993.1"/>
    <property type="molecule type" value="Genomic_DNA"/>
</dbReference>
<name>A0A2T4UL77_9ACTN</name>
<dbReference type="RefSeq" id="WP_107568637.1">
    <property type="nucleotide sequence ID" value="NZ_PYYB01000001.1"/>
</dbReference>